<reference evidence="1" key="1">
    <citation type="submission" date="2014-09" db="EMBL/GenBank/DDBJ databases">
        <authorList>
            <person name="Magalhaes I.L.F."/>
            <person name="Oliveira U."/>
            <person name="Santos F.R."/>
            <person name="Vidigal T.H.D.A."/>
            <person name="Brescovit A.D."/>
            <person name="Santos A.J."/>
        </authorList>
    </citation>
    <scope>NUCLEOTIDE SEQUENCE</scope>
    <source>
        <tissue evidence="1">Shoot tissue taken approximately 20 cm above the soil surface</tissue>
    </source>
</reference>
<organism evidence="1">
    <name type="scientific">Arundo donax</name>
    <name type="common">Giant reed</name>
    <name type="synonym">Donax arundinaceus</name>
    <dbReference type="NCBI Taxonomy" id="35708"/>
    <lineage>
        <taxon>Eukaryota</taxon>
        <taxon>Viridiplantae</taxon>
        <taxon>Streptophyta</taxon>
        <taxon>Embryophyta</taxon>
        <taxon>Tracheophyta</taxon>
        <taxon>Spermatophyta</taxon>
        <taxon>Magnoliopsida</taxon>
        <taxon>Liliopsida</taxon>
        <taxon>Poales</taxon>
        <taxon>Poaceae</taxon>
        <taxon>PACMAD clade</taxon>
        <taxon>Arundinoideae</taxon>
        <taxon>Arundineae</taxon>
        <taxon>Arundo</taxon>
    </lineage>
</organism>
<accession>A0A0A9D0A4</accession>
<protein>
    <submittedName>
        <fullName evidence="1">Uncharacterized protein</fullName>
    </submittedName>
</protein>
<evidence type="ECO:0000313" key="1">
    <source>
        <dbReference type="EMBL" id="JAD82024.1"/>
    </source>
</evidence>
<sequence>MLLRFDHIGPG</sequence>
<proteinExistence type="predicted"/>
<dbReference type="EMBL" id="GBRH01215871">
    <property type="protein sequence ID" value="JAD82024.1"/>
    <property type="molecule type" value="Transcribed_RNA"/>
</dbReference>
<name>A0A0A9D0A4_ARUDO</name>
<reference evidence="1" key="2">
    <citation type="journal article" date="2015" name="Data Brief">
        <title>Shoot transcriptome of the giant reed, Arundo donax.</title>
        <authorList>
            <person name="Barrero R.A."/>
            <person name="Guerrero F.D."/>
            <person name="Moolhuijzen P."/>
            <person name="Goolsby J.A."/>
            <person name="Tidwell J."/>
            <person name="Bellgard S.E."/>
            <person name="Bellgard M.I."/>
        </authorList>
    </citation>
    <scope>NUCLEOTIDE SEQUENCE</scope>
    <source>
        <tissue evidence="1">Shoot tissue taken approximately 20 cm above the soil surface</tissue>
    </source>
</reference>